<accession>A0ABD3NK76</accession>
<feature type="compositionally biased region" description="Basic residues" evidence="1">
    <location>
        <begin position="74"/>
        <end position="83"/>
    </location>
</feature>
<name>A0ABD3NK76_9STRA</name>
<proteinExistence type="predicted"/>
<gene>
    <name evidence="3" type="ORF">ACHAWO_002709</name>
</gene>
<protein>
    <submittedName>
        <fullName evidence="3">Uncharacterized protein</fullName>
    </submittedName>
</protein>
<keyword evidence="4" id="KW-1185">Reference proteome</keyword>
<comment type="caution">
    <text evidence="3">The sequence shown here is derived from an EMBL/GenBank/DDBJ whole genome shotgun (WGS) entry which is preliminary data.</text>
</comment>
<feature type="transmembrane region" description="Helical" evidence="2">
    <location>
        <begin position="6"/>
        <end position="28"/>
    </location>
</feature>
<keyword evidence="2" id="KW-0472">Membrane</keyword>
<evidence type="ECO:0000313" key="4">
    <source>
        <dbReference type="Proteomes" id="UP001530400"/>
    </source>
</evidence>
<organism evidence="3 4">
    <name type="scientific">Cyclotella atomus</name>
    <dbReference type="NCBI Taxonomy" id="382360"/>
    <lineage>
        <taxon>Eukaryota</taxon>
        <taxon>Sar</taxon>
        <taxon>Stramenopiles</taxon>
        <taxon>Ochrophyta</taxon>
        <taxon>Bacillariophyta</taxon>
        <taxon>Coscinodiscophyceae</taxon>
        <taxon>Thalassiosirophycidae</taxon>
        <taxon>Stephanodiscales</taxon>
        <taxon>Stephanodiscaceae</taxon>
        <taxon>Cyclotella</taxon>
    </lineage>
</organism>
<dbReference type="Proteomes" id="UP001530400">
    <property type="component" value="Unassembled WGS sequence"/>
</dbReference>
<sequence length="83" mass="8850">MELKDIDPIYVIGVIAGLAIIGAAVLYLQAKQSTKKSSTKKTRSRKSTTPIEVSSPPRIKKDAVGSVSTPAGRRSARIARKAD</sequence>
<evidence type="ECO:0000256" key="2">
    <source>
        <dbReference type="SAM" id="Phobius"/>
    </source>
</evidence>
<feature type="compositionally biased region" description="Basic residues" evidence="1">
    <location>
        <begin position="33"/>
        <end position="46"/>
    </location>
</feature>
<keyword evidence="2" id="KW-1133">Transmembrane helix</keyword>
<keyword evidence="2" id="KW-0812">Transmembrane</keyword>
<dbReference type="EMBL" id="JALLPJ020001105">
    <property type="protein sequence ID" value="KAL3776315.1"/>
    <property type="molecule type" value="Genomic_DNA"/>
</dbReference>
<feature type="region of interest" description="Disordered" evidence="1">
    <location>
        <begin position="31"/>
        <end position="83"/>
    </location>
</feature>
<evidence type="ECO:0000313" key="3">
    <source>
        <dbReference type="EMBL" id="KAL3776315.1"/>
    </source>
</evidence>
<evidence type="ECO:0000256" key="1">
    <source>
        <dbReference type="SAM" id="MobiDB-lite"/>
    </source>
</evidence>
<dbReference type="AlphaFoldDB" id="A0ABD3NK76"/>
<reference evidence="3 4" key="1">
    <citation type="submission" date="2024-10" db="EMBL/GenBank/DDBJ databases">
        <title>Updated reference genomes for cyclostephanoid diatoms.</title>
        <authorList>
            <person name="Roberts W.R."/>
            <person name="Alverson A.J."/>
        </authorList>
    </citation>
    <scope>NUCLEOTIDE SEQUENCE [LARGE SCALE GENOMIC DNA]</scope>
    <source>
        <strain evidence="3 4">AJA010-31</strain>
    </source>
</reference>